<comment type="caution">
    <text evidence="1">The sequence shown here is derived from an EMBL/GenBank/DDBJ whole genome shotgun (WGS) entry which is preliminary data.</text>
</comment>
<dbReference type="EMBL" id="JYDO01000526">
    <property type="protein sequence ID" value="KRZ65101.1"/>
    <property type="molecule type" value="Genomic_DNA"/>
</dbReference>
<protein>
    <submittedName>
        <fullName evidence="1">Uncharacterized protein</fullName>
    </submittedName>
</protein>
<proteinExistence type="predicted"/>
<gene>
    <name evidence="1" type="ORF">T10_11769</name>
</gene>
<evidence type="ECO:0000313" key="1">
    <source>
        <dbReference type="EMBL" id="KRZ65101.1"/>
    </source>
</evidence>
<keyword evidence="2" id="KW-1185">Reference proteome</keyword>
<dbReference type="AlphaFoldDB" id="A0A0V1LZZ5"/>
<sequence length="38" mass="4164">MSGDKSFASFAIVIIILENKFSEGKGQQNQKSISMLTD</sequence>
<dbReference type="Proteomes" id="UP000054843">
    <property type="component" value="Unassembled WGS sequence"/>
</dbReference>
<reference evidence="1 2" key="1">
    <citation type="submission" date="2015-01" db="EMBL/GenBank/DDBJ databases">
        <title>Evolution of Trichinella species and genotypes.</title>
        <authorList>
            <person name="Korhonen P.K."/>
            <person name="Edoardo P."/>
            <person name="Giuseppe L.R."/>
            <person name="Gasser R.B."/>
        </authorList>
    </citation>
    <scope>NUCLEOTIDE SEQUENCE [LARGE SCALE GENOMIC DNA]</scope>
    <source>
        <strain evidence="1">ISS1980</strain>
    </source>
</reference>
<accession>A0A0V1LZZ5</accession>
<evidence type="ECO:0000313" key="2">
    <source>
        <dbReference type="Proteomes" id="UP000054843"/>
    </source>
</evidence>
<name>A0A0V1LZZ5_9BILA</name>
<organism evidence="1 2">
    <name type="scientific">Trichinella papuae</name>
    <dbReference type="NCBI Taxonomy" id="268474"/>
    <lineage>
        <taxon>Eukaryota</taxon>
        <taxon>Metazoa</taxon>
        <taxon>Ecdysozoa</taxon>
        <taxon>Nematoda</taxon>
        <taxon>Enoplea</taxon>
        <taxon>Dorylaimia</taxon>
        <taxon>Trichinellida</taxon>
        <taxon>Trichinellidae</taxon>
        <taxon>Trichinella</taxon>
    </lineage>
</organism>